<dbReference type="AlphaFoldDB" id="A0A089LLK2"/>
<evidence type="ECO:0000313" key="3">
    <source>
        <dbReference type="Proteomes" id="UP000029518"/>
    </source>
</evidence>
<protein>
    <submittedName>
        <fullName evidence="2">Branched-chain alpha-keto acid dehydrogenase subunit E2</fullName>
    </submittedName>
</protein>
<feature type="domain" description="Suppressor of fused-like" evidence="1">
    <location>
        <begin position="40"/>
        <end position="203"/>
    </location>
</feature>
<gene>
    <name evidence="2" type="ORF">PBOR_26210</name>
</gene>
<proteinExistence type="predicted"/>
<dbReference type="OrthoDB" id="9023549at2"/>
<evidence type="ECO:0000313" key="2">
    <source>
        <dbReference type="EMBL" id="AIQ60053.1"/>
    </source>
</evidence>
<keyword evidence="3" id="KW-1185">Reference proteome</keyword>
<dbReference type="HOGENOM" id="CLU_033906_0_0_9"/>
<organism evidence="2 3">
    <name type="scientific">Paenibacillus borealis</name>
    <dbReference type="NCBI Taxonomy" id="160799"/>
    <lineage>
        <taxon>Bacteria</taxon>
        <taxon>Bacillati</taxon>
        <taxon>Bacillota</taxon>
        <taxon>Bacilli</taxon>
        <taxon>Bacillales</taxon>
        <taxon>Paenibacillaceae</taxon>
        <taxon>Paenibacillus</taxon>
    </lineage>
</organism>
<dbReference type="InterPro" id="IPR020941">
    <property type="entry name" value="SUFU-like_domain"/>
</dbReference>
<name>A0A089LLK2_PAEBO</name>
<dbReference type="InterPro" id="IPR007768">
    <property type="entry name" value="Suppressor_of_fused"/>
</dbReference>
<dbReference type="PANTHER" id="PTHR10928">
    <property type="entry name" value="SUPPRESSOR OF FUSED"/>
    <property type="match status" value="1"/>
</dbReference>
<dbReference type="GO" id="GO:0005737">
    <property type="term" value="C:cytoplasm"/>
    <property type="evidence" value="ECO:0007669"/>
    <property type="project" value="TreeGrafter"/>
</dbReference>
<reference evidence="2" key="1">
    <citation type="submission" date="2014-08" db="EMBL/GenBank/DDBJ databases">
        <title>Comparative genomics of the Paenibacillus odorifer group.</title>
        <authorList>
            <person name="den Bakker H.C."/>
            <person name="Tsai Y.-C.Y.-C."/>
            <person name="Martin N."/>
            <person name="Korlach J."/>
            <person name="Wiedmann M."/>
        </authorList>
    </citation>
    <scope>NUCLEOTIDE SEQUENCE [LARGE SCALE GENOMIC DNA]</scope>
    <source>
        <strain evidence="2">DSM 13188</strain>
    </source>
</reference>
<dbReference type="PANTHER" id="PTHR10928:SF2">
    <property type="entry name" value="SUPPRESSOR OF FUSED HOMOLOG"/>
    <property type="match status" value="1"/>
</dbReference>
<dbReference type="SUPFAM" id="SSF103359">
    <property type="entry name" value="Suppressor of Fused, N-terminal domain"/>
    <property type="match status" value="1"/>
</dbReference>
<dbReference type="Pfam" id="PF05076">
    <property type="entry name" value="SUFU"/>
    <property type="match status" value="1"/>
</dbReference>
<dbReference type="RefSeq" id="WP_042216434.1">
    <property type="nucleotide sequence ID" value="NZ_CP009285.1"/>
</dbReference>
<dbReference type="PIRSF" id="PIRSF038192">
    <property type="entry name" value="Txn_reg_BtrU_prd"/>
    <property type="match status" value="1"/>
</dbReference>
<dbReference type="InterPro" id="IPR017429">
    <property type="entry name" value="Suppressor_of_fused_bac"/>
</dbReference>
<dbReference type="InterPro" id="IPR037181">
    <property type="entry name" value="SUFU_N"/>
</dbReference>
<evidence type="ECO:0000259" key="1">
    <source>
        <dbReference type="Pfam" id="PF05076"/>
    </source>
</evidence>
<dbReference type="KEGG" id="pbd:PBOR_26210"/>
<dbReference type="Proteomes" id="UP000029518">
    <property type="component" value="Chromosome"/>
</dbReference>
<accession>A0A089LLK2</accession>
<sequence>MSEEEVEATGWDAIEEQMSGLYGQQEPKHYAALLPYILGGKDPLNGISAYQAEQPYPHWHFVTFGFSELYEKESEDPEYSGYGFELTFRLARTDGEEEPPAWAMNLLQNMARYVFSSGNIFASGHYLDANGPICLGADTRLTALAFTGDPELPAIDTPNGRVEFLQMVGITADELEAMMSWNTNAFLQASQGVLPAYITDLGRDSLLRLPAIEDAVRQGIERDGSQTGILYVDQLDFEPGRNRLLSKAPAVLAMGAQQAATVAMLLRGRLLKGRKLTLTSPKLQVVLEPAQETGCGEDGGTVRIGLSEEAVLELESKLKPKESEFKLSTAKELMIRVRKTYIKDQEGNVVDTIG</sequence>
<dbReference type="EMBL" id="CP009285">
    <property type="protein sequence ID" value="AIQ60053.1"/>
    <property type="molecule type" value="Genomic_DNA"/>
</dbReference>